<comment type="caution">
    <text evidence="2">The sequence shown here is derived from an EMBL/GenBank/DDBJ whole genome shotgun (WGS) entry which is preliminary data.</text>
</comment>
<dbReference type="RefSeq" id="WP_275822161.1">
    <property type="nucleotide sequence ID" value="NZ_JARHUD010000004.1"/>
</dbReference>
<evidence type="ECO:0000256" key="1">
    <source>
        <dbReference type="SAM" id="Phobius"/>
    </source>
</evidence>
<organism evidence="2 3">
    <name type="scientific">Aquibaculum arenosum</name>
    <dbReference type="NCBI Taxonomy" id="3032591"/>
    <lineage>
        <taxon>Bacteria</taxon>
        <taxon>Pseudomonadati</taxon>
        <taxon>Pseudomonadota</taxon>
        <taxon>Alphaproteobacteria</taxon>
        <taxon>Rhodospirillales</taxon>
        <taxon>Rhodovibrionaceae</taxon>
        <taxon>Aquibaculum</taxon>
    </lineage>
</organism>
<sequence length="216" mass="23275">MSAETPPAPHRPKPHDMGRRRLVALGKLVVPTIGALVIAALVALPLLRSDPLDEPPEAAQREDGAVDLSAGVIAPRFAGLDGQGRPFTVTASTADFATEDQRFVRLDRPEGDLTLSDGSWVAITAARGVYDREDQLMQLAEEVTLFHDEGFEVVTESAWLDIPGGRAEGHDPVQGQGPVGHIASEGFRIEERGAKVVFTGRSRLLLYEEPQEGDLP</sequence>
<proteinExistence type="predicted"/>
<dbReference type="EMBL" id="JARHUD010000004">
    <property type="protein sequence ID" value="MDF2096096.1"/>
    <property type="molecule type" value="Genomic_DNA"/>
</dbReference>
<dbReference type="InterPro" id="IPR010664">
    <property type="entry name" value="LipoPS_assembly_LptC-rel"/>
</dbReference>
<accession>A0ABT5YMA9</accession>
<dbReference type="Proteomes" id="UP001215503">
    <property type="component" value="Unassembled WGS sequence"/>
</dbReference>
<feature type="transmembrane region" description="Helical" evidence="1">
    <location>
        <begin position="21"/>
        <end position="47"/>
    </location>
</feature>
<keyword evidence="1" id="KW-1133">Transmembrane helix</keyword>
<gene>
    <name evidence="2" type="ORF">P2G67_08920</name>
</gene>
<reference evidence="2 3" key="1">
    <citation type="submission" date="2023-03" db="EMBL/GenBank/DDBJ databases">
        <title>Fodinicurvata sp. CAU 1616 isolated from sea sendiment.</title>
        <authorList>
            <person name="Kim W."/>
        </authorList>
    </citation>
    <scope>NUCLEOTIDE SEQUENCE [LARGE SCALE GENOMIC DNA]</scope>
    <source>
        <strain evidence="2 3">CAU 1616</strain>
    </source>
</reference>
<keyword evidence="3" id="KW-1185">Reference proteome</keyword>
<evidence type="ECO:0000313" key="2">
    <source>
        <dbReference type="EMBL" id="MDF2096096.1"/>
    </source>
</evidence>
<protein>
    <recommendedName>
        <fullName evidence="4">LPS export ABC transporter periplasmic protein LptC</fullName>
    </recommendedName>
</protein>
<keyword evidence="1" id="KW-0812">Transmembrane</keyword>
<dbReference type="Pfam" id="PF06835">
    <property type="entry name" value="LptC"/>
    <property type="match status" value="1"/>
</dbReference>
<evidence type="ECO:0000313" key="3">
    <source>
        <dbReference type="Proteomes" id="UP001215503"/>
    </source>
</evidence>
<keyword evidence="1" id="KW-0472">Membrane</keyword>
<name>A0ABT5YMA9_9PROT</name>
<evidence type="ECO:0008006" key="4">
    <source>
        <dbReference type="Google" id="ProtNLM"/>
    </source>
</evidence>